<accession>A0A7C4H8R3</accession>
<dbReference type="Pfam" id="PF03819">
    <property type="entry name" value="MazG"/>
    <property type="match status" value="1"/>
</dbReference>
<evidence type="ECO:0000259" key="1">
    <source>
        <dbReference type="Pfam" id="PF03819"/>
    </source>
</evidence>
<dbReference type="EMBL" id="DTBJ01000016">
    <property type="protein sequence ID" value="HGM58286.1"/>
    <property type="molecule type" value="Genomic_DNA"/>
</dbReference>
<protein>
    <submittedName>
        <fullName evidence="2">Nucleotide pyrophosphohydrolase</fullName>
    </submittedName>
</protein>
<name>A0A7C4H8R3_STAMA</name>
<proteinExistence type="predicted"/>
<dbReference type="SUPFAM" id="SSF101386">
    <property type="entry name" value="all-alpha NTP pyrophosphatases"/>
    <property type="match status" value="1"/>
</dbReference>
<keyword evidence="2" id="KW-0378">Hydrolase</keyword>
<dbReference type="PANTHER" id="PTHR42702:SF1">
    <property type="entry name" value="REGULATORY PROTEIN FOR BETA-LACTAMASE"/>
    <property type="match status" value="1"/>
</dbReference>
<evidence type="ECO:0000313" key="3">
    <source>
        <dbReference type="EMBL" id="HGU65133.1"/>
    </source>
</evidence>
<dbReference type="InterPro" id="IPR004518">
    <property type="entry name" value="MazG-like_dom"/>
</dbReference>
<dbReference type="InterPro" id="IPR011411">
    <property type="entry name" value="MazG-related_YvdC"/>
</dbReference>
<sequence length="81" mass="9451">MNISEAQEIIKKKYFDRDSARGLYATFTWFIEEVGELADSIIKMNRNNIEEELADVFAWLLSIANLLNIDLSEVFKKKYVS</sequence>
<comment type="caution">
    <text evidence="2">The sequence shown here is derived from an EMBL/GenBank/DDBJ whole genome shotgun (WGS) entry which is preliminary data.</text>
</comment>
<dbReference type="AlphaFoldDB" id="A0A7C4H8R3"/>
<reference evidence="2" key="1">
    <citation type="journal article" date="2020" name="mSystems">
        <title>Genome- and Community-Level Interaction Insights into Carbon Utilization and Element Cycling Functions of Hydrothermarchaeota in Hydrothermal Sediment.</title>
        <authorList>
            <person name="Zhou Z."/>
            <person name="Liu Y."/>
            <person name="Xu W."/>
            <person name="Pan J."/>
            <person name="Luo Z.H."/>
            <person name="Li M."/>
        </authorList>
    </citation>
    <scope>NUCLEOTIDE SEQUENCE [LARGE SCALE GENOMIC DNA]</scope>
    <source>
        <strain evidence="3">SpSt-622</strain>
        <strain evidence="2">SpSt-642</strain>
    </source>
</reference>
<dbReference type="CDD" id="cd11535">
    <property type="entry name" value="NTP-PPase_SsMazG"/>
    <property type="match status" value="1"/>
</dbReference>
<organism evidence="2">
    <name type="scientific">Staphylothermus marinus</name>
    <dbReference type="NCBI Taxonomy" id="2280"/>
    <lineage>
        <taxon>Archaea</taxon>
        <taxon>Thermoproteota</taxon>
        <taxon>Thermoprotei</taxon>
        <taxon>Desulfurococcales</taxon>
        <taxon>Desulfurococcaceae</taxon>
        <taxon>Staphylothermus</taxon>
    </lineage>
</organism>
<dbReference type="Gene3D" id="1.10.287.1080">
    <property type="entry name" value="MazG-like"/>
    <property type="match status" value="1"/>
</dbReference>
<dbReference type="PANTHER" id="PTHR42702">
    <property type="entry name" value="NUCLEOTIDE PYROPHOSPHOHYDROLASE"/>
    <property type="match status" value="1"/>
</dbReference>
<gene>
    <name evidence="3" type="ORF">ENT92_02830</name>
    <name evidence="2" type="ORF">ENU14_01675</name>
</gene>
<dbReference type="GO" id="GO:0016787">
    <property type="term" value="F:hydrolase activity"/>
    <property type="evidence" value="ECO:0007669"/>
    <property type="project" value="UniProtKB-KW"/>
</dbReference>
<feature type="domain" description="NTP pyrophosphohydrolase MazG-like" evidence="1">
    <location>
        <begin position="26"/>
        <end position="77"/>
    </location>
</feature>
<dbReference type="EMBL" id="DTAN01000110">
    <property type="protein sequence ID" value="HGU65133.1"/>
    <property type="molecule type" value="Genomic_DNA"/>
</dbReference>
<evidence type="ECO:0000313" key="2">
    <source>
        <dbReference type="EMBL" id="HGM58286.1"/>
    </source>
</evidence>
<dbReference type="PIRSF" id="PIRSF036521">
    <property type="entry name" value="UCP036521_pph"/>
    <property type="match status" value="1"/>
</dbReference>